<feature type="domain" description="N-acetyltransferase" evidence="1">
    <location>
        <begin position="142"/>
        <end position="283"/>
    </location>
</feature>
<protein>
    <recommendedName>
        <fullName evidence="1">N-acetyltransferase domain-containing protein</fullName>
    </recommendedName>
</protein>
<dbReference type="STRING" id="81408.B4119_2165"/>
<dbReference type="Pfam" id="PF13302">
    <property type="entry name" value="Acetyltransf_3"/>
    <property type="match status" value="1"/>
</dbReference>
<dbReference type="InterPro" id="IPR016181">
    <property type="entry name" value="Acyl_CoA_acyltransferase"/>
</dbReference>
<dbReference type="Proteomes" id="UP000075455">
    <property type="component" value="Unassembled WGS sequence"/>
</dbReference>
<dbReference type="SUPFAM" id="SSF55729">
    <property type="entry name" value="Acyl-CoA N-acyltransferases (Nat)"/>
    <property type="match status" value="1"/>
</dbReference>
<gene>
    <name evidence="2" type="ORF">B4119_2165</name>
</gene>
<reference evidence="2 3" key="1">
    <citation type="submission" date="2016-01" db="EMBL/GenBank/DDBJ databases">
        <title>Draft Genome Sequences of Seven Thermophilic Sporeformers Isolated from Foods.</title>
        <authorList>
            <person name="Berendsen E.M."/>
            <person name="Wells-Bennik M.H."/>
            <person name="Krawcyk A.O."/>
            <person name="De Jong A."/>
            <person name="Holsappel S."/>
            <person name="Eijlander R.T."/>
            <person name="Kuipers O.P."/>
        </authorList>
    </citation>
    <scope>NUCLEOTIDE SEQUENCE [LARGE SCALE GENOMIC DNA]</scope>
    <source>
        <strain evidence="2 3">B4119</strain>
    </source>
</reference>
<dbReference type="eggNOG" id="COG3393">
    <property type="taxonomic scope" value="Bacteria"/>
</dbReference>
<accession>A0A150LU23</accession>
<dbReference type="Gene3D" id="3.40.630.30">
    <property type="match status" value="1"/>
</dbReference>
<dbReference type="RefSeq" id="WP_017437493.1">
    <property type="nucleotide sequence ID" value="NZ_CP040553.1"/>
</dbReference>
<organism evidence="2 3">
    <name type="scientific">Saccharococcus caldoxylosilyticus</name>
    <dbReference type="NCBI Taxonomy" id="81408"/>
    <lineage>
        <taxon>Bacteria</taxon>
        <taxon>Bacillati</taxon>
        <taxon>Bacillota</taxon>
        <taxon>Bacilli</taxon>
        <taxon>Bacillales</taxon>
        <taxon>Anoxybacillaceae</taxon>
        <taxon>Saccharococcus</taxon>
    </lineage>
</organism>
<proteinExistence type="predicted"/>
<evidence type="ECO:0000313" key="3">
    <source>
        <dbReference type="Proteomes" id="UP000075455"/>
    </source>
</evidence>
<dbReference type="PROSITE" id="PS51186">
    <property type="entry name" value="GNAT"/>
    <property type="match status" value="1"/>
</dbReference>
<name>A0A150LU23_9BACL</name>
<dbReference type="AlphaFoldDB" id="A0A150LU23"/>
<evidence type="ECO:0000313" key="2">
    <source>
        <dbReference type="EMBL" id="KYD15737.1"/>
    </source>
</evidence>
<sequence length="284" mass="32581">MIEFRQYTDFSLFKQDVLPFLEQHEGENNLPLGVIMNRKPEQKPLYMGTVNKDGGLALVLLQTHPSQLILSKSLPFVPEEIEEVAKKLYESYPNIPGVIGEKWLVTALAEKIAKLQRRRVHVQMKQRIYVLKRVKRPASQRGVLRPAQRSDMEMLCQWFVRFCADVRLPASTEEAEQAVQEAIANQQIYVWTIDGEPVSMARWARPTKTNVTIGWVYTPPEKRKHGYASDCVAALTQQLLDSGYKTASLYTDLDNPTSNKIYMEIGYEPVMDSMLLLFVKEETT</sequence>
<dbReference type="EMBL" id="LQYS01000037">
    <property type="protein sequence ID" value="KYD15737.1"/>
    <property type="molecule type" value="Genomic_DNA"/>
</dbReference>
<dbReference type="GO" id="GO:0016747">
    <property type="term" value="F:acyltransferase activity, transferring groups other than amino-acyl groups"/>
    <property type="evidence" value="ECO:0007669"/>
    <property type="project" value="InterPro"/>
</dbReference>
<dbReference type="InterPro" id="IPR000182">
    <property type="entry name" value="GNAT_dom"/>
</dbReference>
<comment type="caution">
    <text evidence="2">The sequence shown here is derived from an EMBL/GenBank/DDBJ whole genome shotgun (WGS) entry which is preliminary data.</text>
</comment>
<dbReference type="PATRIC" id="fig|81408.3.peg.3194"/>
<evidence type="ECO:0000259" key="1">
    <source>
        <dbReference type="PROSITE" id="PS51186"/>
    </source>
</evidence>
<dbReference type="GeneID" id="301191373"/>